<evidence type="ECO:0000313" key="3">
    <source>
        <dbReference type="Proteomes" id="UP000325313"/>
    </source>
</evidence>
<organism evidence="2 3">
    <name type="scientific">Puccinia graminis f. sp. tritici</name>
    <dbReference type="NCBI Taxonomy" id="56615"/>
    <lineage>
        <taxon>Eukaryota</taxon>
        <taxon>Fungi</taxon>
        <taxon>Dikarya</taxon>
        <taxon>Basidiomycota</taxon>
        <taxon>Pucciniomycotina</taxon>
        <taxon>Pucciniomycetes</taxon>
        <taxon>Pucciniales</taxon>
        <taxon>Pucciniaceae</taxon>
        <taxon>Puccinia</taxon>
    </lineage>
</organism>
<comment type="caution">
    <text evidence="2">The sequence shown here is derived from an EMBL/GenBank/DDBJ whole genome shotgun (WGS) entry which is preliminary data.</text>
</comment>
<dbReference type="EMBL" id="VDEP01000037">
    <property type="protein sequence ID" value="KAA1135729.1"/>
    <property type="molecule type" value="Genomic_DNA"/>
</dbReference>
<sequence length="241" mass="26256">MTSSYGVASPSGHTPKFGQKKAKRAGPIPKPAWPIPKPAWHHPNPRLAHAKVGGGRDKASLGRNQARVPRPPTCRPPRRPSAEPGSSAGLVHRLPIGPGLEIGPAGLGYVQSPAPRPSCPIKPSGHNLNPWWHSATRDLRLCPDGLARPYKFSAMSLASIQSTAARPPSNNNRDYLFMTSRIPILSSDQETASIASLLTADVESIYNQHYDSYHWGDLLVLCFMPRIKGFHFILLGSIYQD</sequence>
<feature type="region of interest" description="Disordered" evidence="1">
    <location>
        <begin position="1"/>
        <end position="89"/>
    </location>
</feature>
<evidence type="ECO:0000256" key="1">
    <source>
        <dbReference type="SAM" id="MobiDB-lite"/>
    </source>
</evidence>
<protein>
    <submittedName>
        <fullName evidence="2">Uncharacterized protein</fullName>
    </submittedName>
</protein>
<name>A0A5B0SDY0_PUCGR</name>
<reference evidence="2 3" key="1">
    <citation type="submission" date="2019-05" db="EMBL/GenBank/DDBJ databases">
        <title>Emergence of the Ug99 lineage of the wheat stem rust pathogen through somatic hybridization.</title>
        <authorList>
            <person name="Li F."/>
            <person name="Upadhyaya N.M."/>
            <person name="Sperschneider J."/>
            <person name="Matny O."/>
            <person name="Nguyen-Phuc H."/>
            <person name="Mago R."/>
            <person name="Raley C."/>
            <person name="Miller M.E."/>
            <person name="Silverstein K.A.T."/>
            <person name="Henningsen E."/>
            <person name="Hirsch C.D."/>
            <person name="Visser B."/>
            <person name="Pretorius Z.A."/>
            <person name="Steffenson B.J."/>
            <person name="Schwessinger B."/>
            <person name="Dodds P.N."/>
            <person name="Figueroa M."/>
        </authorList>
    </citation>
    <scope>NUCLEOTIDE SEQUENCE [LARGE SCALE GENOMIC DNA]</scope>
    <source>
        <strain evidence="2 3">Ug99</strain>
    </source>
</reference>
<proteinExistence type="predicted"/>
<dbReference type="AlphaFoldDB" id="A0A5B0SDY0"/>
<dbReference type="Proteomes" id="UP000325313">
    <property type="component" value="Unassembled WGS sequence"/>
</dbReference>
<feature type="compositionally biased region" description="Pro residues" evidence="1">
    <location>
        <begin position="28"/>
        <end position="37"/>
    </location>
</feature>
<accession>A0A5B0SDY0</accession>
<gene>
    <name evidence="2" type="ORF">PGTUg99_015220</name>
</gene>
<evidence type="ECO:0000313" key="2">
    <source>
        <dbReference type="EMBL" id="KAA1135729.1"/>
    </source>
</evidence>